<keyword evidence="5" id="KW-0443">Lipid metabolism</keyword>
<dbReference type="InterPro" id="IPR052242">
    <property type="entry name" value="Mito_3-hydroxyacyl-CoA_DH"/>
</dbReference>
<dbReference type="Proteomes" id="UP000283786">
    <property type="component" value="Chromosome"/>
</dbReference>
<dbReference type="PANTHER" id="PTHR43561">
    <property type="match status" value="1"/>
</dbReference>
<feature type="domain" description="3-hydroxyacyl-CoA dehydrogenase C-terminal" evidence="8">
    <location>
        <begin position="189"/>
        <end position="282"/>
    </location>
</feature>
<evidence type="ECO:0000313" key="10">
    <source>
        <dbReference type="EMBL" id="QPM90582.1"/>
    </source>
</evidence>
<evidence type="ECO:0000259" key="8">
    <source>
        <dbReference type="Pfam" id="PF00725"/>
    </source>
</evidence>
<evidence type="ECO:0000256" key="3">
    <source>
        <dbReference type="ARBA" id="ARBA00023002"/>
    </source>
</evidence>
<proteinExistence type="predicted"/>
<dbReference type="GO" id="GO:0070403">
    <property type="term" value="F:NAD+ binding"/>
    <property type="evidence" value="ECO:0007669"/>
    <property type="project" value="InterPro"/>
</dbReference>
<organism evidence="10 11">
    <name type="scientific">Pseudooceanicola algae</name>
    <dbReference type="NCBI Taxonomy" id="1537215"/>
    <lineage>
        <taxon>Bacteria</taxon>
        <taxon>Pseudomonadati</taxon>
        <taxon>Pseudomonadota</taxon>
        <taxon>Alphaproteobacteria</taxon>
        <taxon>Rhodobacterales</taxon>
        <taxon>Paracoccaceae</taxon>
        <taxon>Pseudooceanicola</taxon>
    </lineage>
</organism>
<comment type="pathway">
    <text evidence="1">Lipid metabolism; fatty acid beta-oxidation.</text>
</comment>
<protein>
    <submittedName>
        <fullName evidence="10">3-hydroxybutyryl-CoA dehydrogenase</fullName>
        <ecNumber evidence="10">1.1.1.157</ecNumber>
    </submittedName>
</protein>
<dbReference type="KEGG" id="palw:PSAL_018210"/>
<dbReference type="InterPro" id="IPR022694">
    <property type="entry name" value="3-OHacyl-CoA_DH"/>
</dbReference>
<dbReference type="InterPro" id="IPR036291">
    <property type="entry name" value="NAD(P)-bd_dom_sf"/>
</dbReference>
<keyword evidence="11" id="KW-1185">Reference proteome</keyword>
<evidence type="ECO:0000256" key="4">
    <source>
        <dbReference type="ARBA" id="ARBA00023027"/>
    </source>
</evidence>
<dbReference type="Pfam" id="PF00725">
    <property type="entry name" value="3HCDH"/>
    <property type="match status" value="1"/>
</dbReference>
<dbReference type="RefSeq" id="WP_119837573.1">
    <property type="nucleotide sequence ID" value="NZ_CP060436.1"/>
</dbReference>
<keyword evidence="4" id="KW-0520">NAD</keyword>
<dbReference type="AlphaFoldDB" id="A0A418SLC8"/>
<evidence type="ECO:0000256" key="2">
    <source>
        <dbReference type="ARBA" id="ARBA00022832"/>
    </source>
</evidence>
<dbReference type="PIRSF" id="PIRSF000105">
    <property type="entry name" value="HCDH"/>
    <property type="match status" value="1"/>
</dbReference>
<dbReference type="GO" id="GO:0006635">
    <property type="term" value="P:fatty acid beta-oxidation"/>
    <property type="evidence" value="ECO:0007669"/>
    <property type="project" value="TreeGrafter"/>
</dbReference>
<comment type="catalytic activity">
    <reaction evidence="6">
        <text>a (3S)-3-hydroxyacyl-CoA + NAD(+) = a 3-oxoacyl-CoA + NADH + H(+)</text>
        <dbReference type="Rhea" id="RHEA:22432"/>
        <dbReference type="ChEBI" id="CHEBI:15378"/>
        <dbReference type="ChEBI" id="CHEBI:57318"/>
        <dbReference type="ChEBI" id="CHEBI:57540"/>
        <dbReference type="ChEBI" id="CHEBI:57945"/>
        <dbReference type="ChEBI" id="CHEBI:90726"/>
        <dbReference type="EC" id="1.1.1.35"/>
    </reaction>
</comment>
<sequence length="283" mass="30671">MGIKNVTLLGTGVLGAQIAFQTAYCGFNVTSYDIDDEKISMARQTMEGIGQAYLKDLPDATPQKIAETVARIGFATDLGEAVKHADLVIEAIPEILDLKNKVYAELGKVAPAKTIFATNSSTLLPSDMAAATGRPKQFLALHFANYIWLHNTAEIMGHPDTDPAVFSEIVNFAKDIGMVPIEVKKEQPGYVLNSLLVPFLRAAADLLINDVASVEDIDRTWKIATGSPAGPFEVYDAVGLNTAYNISKHGDEGSRKFADYIKENYIDKGKMGVASGEGFYKYP</sequence>
<evidence type="ECO:0000259" key="9">
    <source>
        <dbReference type="Pfam" id="PF02737"/>
    </source>
</evidence>
<keyword evidence="2" id="KW-0276">Fatty acid metabolism</keyword>
<dbReference type="OrthoDB" id="9771883at2"/>
<feature type="domain" description="3-hydroxyacyl-CoA dehydrogenase NAD binding" evidence="9">
    <location>
        <begin position="5"/>
        <end position="184"/>
    </location>
</feature>
<dbReference type="EMBL" id="CP060436">
    <property type="protein sequence ID" value="QPM90582.1"/>
    <property type="molecule type" value="Genomic_DNA"/>
</dbReference>
<dbReference type="SUPFAM" id="SSF48179">
    <property type="entry name" value="6-phosphogluconate dehydrogenase C-terminal domain-like"/>
    <property type="match status" value="1"/>
</dbReference>
<dbReference type="PANTHER" id="PTHR43561:SF3">
    <property type="entry name" value="HYDROXYACYL-COENZYME A DEHYDROGENASE, MITOCHONDRIAL"/>
    <property type="match status" value="1"/>
</dbReference>
<accession>A0A418SLC8</accession>
<dbReference type="InterPro" id="IPR006176">
    <property type="entry name" value="3-OHacyl-CoA_DH_NAD-bd"/>
</dbReference>
<reference evidence="10 11" key="1">
    <citation type="submission" date="2020-08" db="EMBL/GenBank/DDBJ databases">
        <title>Genome sequence of Rhodobacteraceae bacterium Lw-13e.</title>
        <authorList>
            <person name="Poehlein A."/>
            <person name="Wolter L."/>
            <person name="Daniel R."/>
            <person name="Brinkhoff T."/>
        </authorList>
    </citation>
    <scope>NUCLEOTIDE SEQUENCE [LARGE SCALE GENOMIC DNA]</scope>
    <source>
        <strain evidence="10 11">Lw-13e</strain>
    </source>
</reference>
<dbReference type="EC" id="1.1.1.157" evidence="10"/>
<evidence type="ECO:0000256" key="6">
    <source>
        <dbReference type="ARBA" id="ARBA00049556"/>
    </source>
</evidence>
<keyword evidence="3 10" id="KW-0560">Oxidoreductase</keyword>
<dbReference type="GO" id="GO:0008691">
    <property type="term" value="F:3-hydroxybutyryl-CoA dehydrogenase activity"/>
    <property type="evidence" value="ECO:0007669"/>
    <property type="project" value="UniProtKB-EC"/>
</dbReference>
<gene>
    <name evidence="10" type="primary">hbd_1</name>
    <name evidence="10" type="ORF">PSAL_018210</name>
</gene>
<feature type="site" description="Important for catalytic activity" evidence="7">
    <location>
        <position position="142"/>
    </location>
</feature>
<name>A0A418SLC8_9RHOB</name>
<evidence type="ECO:0000256" key="1">
    <source>
        <dbReference type="ARBA" id="ARBA00005005"/>
    </source>
</evidence>
<dbReference type="Gene3D" id="3.40.50.720">
    <property type="entry name" value="NAD(P)-binding Rossmann-like Domain"/>
    <property type="match status" value="1"/>
</dbReference>
<evidence type="ECO:0000256" key="7">
    <source>
        <dbReference type="PIRSR" id="PIRSR000105-1"/>
    </source>
</evidence>
<evidence type="ECO:0000313" key="11">
    <source>
        <dbReference type="Proteomes" id="UP000283786"/>
    </source>
</evidence>
<dbReference type="InterPro" id="IPR008927">
    <property type="entry name" value="6-PGluconate_DH-like_C_sf"/>
</dbReference>
<dbReference type="SUPFAM" id="SSF51735">
    <property type="entry name" value="NAD(P)-binding Rossmann-fold domains"/>
    <property type="match status" value="1"/>
</dbReference>
<dbReference type="Gene3D" id="1.10.1040.10">
    <property type="entry name" value="N-(1-d-carboxylethyl)-l-norvaline Dehydrogenase, domain 2"/>
    <property type="match status" value="1"/>
</dbReference>
<dbReference type="NCBIfam" id="NF006143">
    <property type="entry name" value="PRK08293.1"/>
    <property type="match status" value="1"/>
</dbReference>
<dbReference type="InterPro" id="IPR006108">
    <property type="entry name" value="3HC_DH_C"/>
</dbReference>
<dbReference type="Pfam" id="PF02737">
    <property type="entry name" value="3HCDH_N"/>
    <property type="match status" value="1"/>
</dbReference>
<dbReference type="GO" id="GO:0003857">
    <property type="term" value="F:(3S)-3-hydroxyacyl-CoA dehydrogenase (NAD+) activity"/>
    <property type="evidence" value="ECO:0007669"/>
    <property type="project" value="UniProtKB-EC"/>
</dbReference>
<dbReference type="InterPro" id="IPR013328">
    <property type="entry name" value="6PGD_dom2"/>
</dbReference>
<evidence type="ECO:0000256" key="5">
    <source>
        <dbReference type="ARBA" id="ARBA00023098"/>
    </source>
</evidence>